<keyword evidence="1" id="KW-0418">Kinase</keyword>
<evidence type="ECO:0000256" key="1">
    <source>
        <dbReference type="ARBA" id="ARBA00022527"/>
    </source>
</evidence>
<evidence type="ECO:0000259" key="2">
    <source>
        <dbReference type="Pfam" id="PF13581"/>
    </source>
</evidence>
<protein>
    <submittedName>
        <fullName evidence="3">ATP-binding protein</fullName>
    </submittedName>
</protein>
<gene>
    <name evidence="3" type="ORF">DY218_06675</name>
</gene>
<feature type="domain" description="Histidine kinase/HSP90-like ATPase" evidence="2">
    <location>
        <begin position="15"/>
        <end position="128"/>
    </location>
</feature>
<accession>A0A372MAS1</accession>
<dbReference type="Proteomes" id="UP000263094">
    <property type="component" value="Unassembled WGS sequence"/>
</dbReference>
<dbReference type="GO" id="GO:0005524">
    <property type="term" value="F:ATP binding"/>
    <property type="evidence" value="ECO:0007669"/>
    <property type="project" value="UniProtKB-KW"/>
</dbReference>
<keyword evidence="1" id="KW-0723">Serine/threonine-protein kinase</keyword>
<evidence type="ECO:0000313" key="3">
    <source>
        <dbReference type="EMBL" id="RFU87493.1"/>
    </source>
</evidence>
<organism evidence="3 4">
    <name type="scientific">Streptomyces triticagri</name>
    <dbReference type="NCBI Taxonomy" id="2293568"/>
    <lineage>
        <taxon>Bacteria</taxon>
        <taxon>Bacillati</taxon>
        <taxon>Actinomycetota</taxon>
        <taxon>Actinomycetes</taxon>
        <taxon>Kitasatosporales</taxon>
        <taxon>Streptomycetaceae</taxon>
        <taxon>Streptomyces</taxon>
    </lineage>
</organism>
<dbReference type="RefSeq" id="WP_128554980.1">
    <property type="nucleotide sequence ID" value="NZ_QUAK01000028.1"/>
</dbReference>
<dbReference type="AlphaFoldDB" id="A0A372MAS1"/>
<dbReference type="CDD" id="cd16936">
    <property type="entry name" value="HATPase_RsbW-like"/>
    <property type="match status" value="1"/>
</dbReference>
<dbReference type="PANTHER" id="PTHR35526">
    <property type="entry name" value="ANTI-SIGMA-F FACTOR RSBW-RELATED"/>
    <property type="match status" value="1"/>
</dbReference>
<sequence length="135" mass="14614">MPVPAPVLRDSATYPPHLASVPLARRRIDRAVRGWGLPELAYDAALLGSELASNALLHGCLRDRLFRVEVERTADGVRVSVTDPKGERWPQPRTAEASEQFGRGLAIVQAVATRWGVLARAVGKTVWAELDAGAP</sequence>
<keyword evidence="4" id="KW-1185">Reference proteome</keyword>
<dbReference type="InterPro" id="IPR003594">
    <property type="entry name" value="HATPase_dom"/>
</dbReference>
<dbReference type="OrthoDB" id="3473697at2"/>
<dbReference type="SUPFAM" id="SSF55874">
    <property type="entry name" value="ATPase domain of HSP90 chaperone/DNA topoisomerase II/histidine kinase"/>
    <property type="match status" value="1"/>
</dbReference>
<keyword evidence="3" id="KW-0067">ATP-binding</keyword>
<evidence type="ECO:0000313" key="4">
    <source>
        <dbReference type="Proteomes" id="UP000263094"/>
    </source>
</evidence>
<dbReference type="EMBL" id="QUAK01000028">
    <property type="protein sequence ID" value="RFU87493.1"/>
    <property type="molecule type" value="Genomic_DNA"/>
</dbReference>
<reference evidence="3 4" key="1">
    <citation type="submission" date="2018-08" db="EMBL/GenBank/DDBJ databases">
        <title>Isolation, diversity and antifungal activity of Actinobacteria from wheat.</title>
        <authorList>
            <person name="Han C."/>
        </authorList>
    </citation>
    <scope>NUCLEOTIDE SEQUENCE [LARGE SCALE GENOMIC DNA]</scope>
    <source>
        <strain evidence="3 4">NEAU-YY421</strain>
    </source>
</reference>
<dbReference type="GO" id="GO:0004674">
    <property type="term" value="F:protein serine/threonine kinase activity"/>
    <property type="evidence" value="ECO:0007669"/>
    <property type="project" value="UniProtKB-KW"/>
</dbReference>
<dbReference type="InterPro" id="IPR050267">
    <property type="entry name" value="Anti-sigma-factor_SerPK"/>
</dbReference>
<proteinExistence type="predicted"/>
<keyword evidence="1" id="KW-0808">Transferase</keyword>
<dbReference type="Gene3D" id="3.30.565.10">
    <property type="entry name" value="Histidine kinase-like ATPase, C-terminal domain"/>
    <property type="match status" value="1"/>
</dbReference>
<comment type="caution">
    <text evidence="3">The sequence shown here is derived from an EMBL/GenBank/DDBJ whole genome shotgun (WGS) entry which is preliminary data.</text>
</comment>
<name>A0A372MAS1_9ACTN</name>
<dbReference type="Pfam" id="PF13581">
    <property type="entry name" value="HATPase_c_2"/>
    <property type="match status" value="1"/>
</dbReference>
<dbReference type="InterPro" id="IPR036890">
    <property type="entry name" value="HATPase_C_sf"/>
</dbReference>
<dbReference type="PANTHER" id="PTHR35526:SF3">
    <property type="entry name" value="ANTI-SIGMA-F FACTOR RSBW"/>
    <property type="match status" value="1"/>
</dbReference>
<keyword evidence="3" id="KW-0547">Nucleotide-binding</keyword>